<evidence type="ECO:0000313" key="1">
    <source>
        <dbReference type="EMBL" id="BBD99717.1"/>
    </source>
</evidence>
<proteinExistence type="predicted"/>
<dbReference type="RefSeq" id="WP_066701084.1">
    <property type="nucleotide sequence ID" value="NZ_AP018664.1"/>
</dbReference>
<dbReference type="Pfam" id="PF13489">
    <property type="entry name" value="Methyltransf_23"/>
    <property type="match status" value="1"/>
</dbReference>
<reference evidence="1 2" key="1">
    <citation type="submission" date="2018-05" db="EMBL/GenBank/DDBJ databases">
        <title>Complete Genome Sequence of the Nonylphenol-Degrading Bacterium Sphingobium amiense DSM 16289T.</title>
        <authorList>
            <person name="Ootsuka M."/>
            <person name="Nishizawa T."/>
            <person name="Ohta H."/>
        </authorList>
    </citation>
    <scope>NUCLEOTIDE SEQUENCE [LARGE SCALE GENOMIC DNA]</scope>
    <source>
        <strain evidence="1 2">DSM 16289</strain>
    </source>
</reference>
<keyword evidence="2" id="KW-1185">Reference proteome</keyword>
<organism evidence="1 2">
    <name type="scientific">Sphingobium amiense</name>
    <dbReference type="NCBI Taxonomy" id="135719"/>
    <lineage>
        <taxon>Bacteria</taxon>
        <taxon>Pseudomonadati</taxon>
        <taxon>Pseudomonadota</taxon>
        <taxon>Alphaproteobacteria</taxon>
        <taxon>Sphingomonadales</taxon>
        <taxon>Sphingomonadaceae</taxon>
        <taxon>Sphingobium</taxon>
    </lineage>
</organism>
<evidence type="ECO:0000313" key="2">
    <source>
        <dbReference type="Proteomes" id="UP000279959"/>
    </source>
</evidence>
<dbReference type="GO" id="GO:0008168">
    <property type="term" value="F:methyltransferase activity"/>
    <property type="evidence" value="ECO:0007669"/>
    <property type="project" value="UniProtKB-KW"/>
</dbReference>
<dbReference type="KEGG" id="sami:SAMIE_1032180"/>
<dbReference type="Proteomes" id="UP000279959">
    <property type="component" value="Chromosome"/>
</dbReference>
<keyword evidence="1" id="KW-0808">Transferase</keyword>
<dbReference type="GO" id="GO:0032259">
    <property type="term" value="P:methylation"/>
    <property type="evidence" value="ECO:0007669"/>
    <property type="project" value="UniProtKB-KW"/>
</dbReference>
<gene>
    <name evidence="1" type="ORF">SAMIE_1032180</name>
</gene>
<dbReference type="AlphaFoldDB" id="A0A494WAL6"/>
<dbReference type="CDD" id="cd02440">
    <property type="entry name" value="AdoMet_MTases"/>
    <property type="match status" value="1"/>
</dbReference>
<dbReference type="Gene3D" id="3.40.50.150">
    <property type="entry name" value="Vaccinia Virus protein VP39"/>
    <property type="match status" value="1"/>
</dbReference>
<protein>
    <submittedName>
        <fullName evidence="1">Class I SAM-dependent methyltransferase</fullName>
    </submittedName>
</protein>
<dbReference type="EMBL" id="AP018664">
    <property type="protein sequence ID" value="BBD99717.1"/>
    <property type="molecule type" value="Genomic_DNA"/>
</dbReference>
<name>A0A494WAL6_9SPHN</name>
<sequence length="210" mass="24396">MLHEYSNIFRRKRFGRFLKLVDMVARAGNPVRILDVGGRADYWDGLKPLWGDRALDITIANLEPAVESANGYAHIHADARNLPQFSDGSFDVVHSNSVVEHVGNWADKVAMAREIRRLAPHHFIQTPNFWFPMEPHFRTLFIHWYPRPLQSGMLMRKPRGYHAVRDYDDAMVRIEGIDLLTRREMALLFPDSRIERERLGPLTKSLIAIR</sequence>
<dbReference type="SUPFAM" id="SSF53335">
    <property type="entry name" value="S-adenosyl-L-methionine-dependent methyltransferases"/>
    <property type="match status" value="1"/>
</dbReference>
<keyword evidence="1" id="KW-0489">Methyltransferase</keyword>
<dbReference type="InterPro" id="IPR029063">
    <property type="entry name" value="SAM-dependent_MTases_sf"/>
</dbReference>
<accession>A0A494WAL6</accession>